<keyword evidence="1" id="KW-0812">Transmembrane</keyword>
<feature type="transmembrane region" description="Helical" evidence="1">
    <location>
        <begin position="34"/>
        <end position="53"/>
    </location>
</feature>
<dbReference type="AlphaFoldDB" id="A0AA36H4I4"/>
<accession>A0AA36H4I4</accession>
<dbReference type="Proteomes" id="UP001176961">
    <property type="component" value="Unassembled WGS sequence"/>
</dbReference>
<keyword evidence="3" id="KW-1185">Reference proteome</keyword>
<proteinExistence type="predicted"/>
<reference evidence="2" key="1">
    <citation type="submission" date="2023-07" db="EMBL/GenBank/DDBJ databases">
        <authorList>
            <consortium name="CYATHOMIX"/>
        </authorList>
    </citation>
    <scope>NUCLEOTIDE SEQUENCE</scope>
    <source>
        <strain evidence="2">N/A</strain>
    </source>
</reference>
<evidence type="ECO:0000313" key="2">
    <source>
        <dbReference type="EMBL" id="CAJ0603894.1"/>
    </source>
</evidence>
<evidence type="ECO:0000313" key="3">
    <source>
        <dbReference type="Proteomes" id="UP001176961"/>
    </source>
</evidence>
<organism evidence="2 3">
    <name type="scientific">Cylicocyclus nassatus</name>
    <name type="common">Nematode worm</name>
    <dbReference type="NCBI Taxonomy" id="53992"/>
    <lineage>
        <taxon>Eukaryota</taxon>
        <taxon>Metazoa</taxon>
        <taxon>Ecdysozoa</taxon>
        <taxon>Nematoda</taxon>
        <taxon>Chromadorea</taxon>
        <taxon>Rhabditida</taxon>
        <taxon>Rhabditina</taxon>
        <taxon>Rhabditomorpha</taxon>
        <taxon>Strongyloidea</taxon>
        <taxon>Strongylidae</taxon>
        <taxon>Cylicocyclus</taxon>
    </lineage>
</organism>
<keyword evidence="1" id="KW-1133">Transmembrane helix</keyword>
<name>A0AA36H4I4_CYLNA</name>
<dbReference type="EMBL" id="CATQJL010000305">
    <property type="protein sequence ID" value="CAJ0603894.1"/>
    <property type="molecule type" value="Genomic_DNA"/>
</dbReference>
<protein>
    <submittedName>
        <fullName evidence="2">Uncharacterized protein</fullName>
    </submittedName>
</protein>
<sequence>MAIKWSLFNFSGDHLYRDSLFGFSSFARHRAFDFFFYGSLCYYASTTAFTCIYKGKRRQTYRSLCKEQPQY</sequence>
<comment type="caution">
    <text evidence="2">The sequence shown here is derived from an EMBL/GenBank/DDBJ whole genome shotgun (WGS) entry which is preliminary data.</text>
</comment>
<gene>
    <name evidence="2" type="ORF">CYNAS_LOCUS15877</name>
</gene>
<evidence type="ECO:0000256" key="1">
    <source>
        <dbReference type="SAM" id="Phobius"/>
    </source>
</evidence>
<keyword evidence="1" id="KW-0472">Membrane</keyword>